<gene>
    <name evidence="4" type="ORF">LINJ_35_0560</name>
</gene>
<dbReference type="eggNOG" id="KOG0229">
    <property type="taxonomic scope" value="Eukaryota"/>
</dbReference>
<dbReference type="PANTHER" id="PTHR23086">
    <property type="entry name" value="PHOSPHATIDYLINOSITOL-4-PHOSPHATE 5-KINASE"/>
    <property type="match status" value="1"/>
</dbReference>
<dbReference type="GO" id="GO:0016308">
    <property type="term" value="F:1-phosphatidylinositol-4-phosphate 5-kinase activity"/>
    <property type="evidence" value="ECO:0007669"/>
    <property type="project" value="TreeGrafter"/>
</dbReference>
<keyword evidence="1" id="KW-0067">ATP-binding</keyword>
<protein>
    <submittedName>
        <fullName evidence="4">Putative phosphatidylinositol-4-phosphate 5-kinase-like</fullName>
    </submittedName>
</protein>
<feature type="region of interest" description="Disordered" evidence="2">
    <location>
        <begin position="266"/>
        <end position="289"/>
    </location>
</feature>
<dbReference type="GO" id="GO:0046854">
    <property type="term" value="P:phosphatidylinositol phosphate biosynthetic process"/>
    <property type="evidence" value="ECO:0007669"/>
    <property type="project" value="TreeGrafter"/>
</dbReference>
<dbReference type="CDD" id="cd00139">
    <property type="entry name" value="PIPKc"/>
    <property type="match status" value="1"/>
</dbReference>
<name>A4IAV3_LEIIN</name>
<feature type="domain" description="PIPK" evidence="3">
    <location>
        <begin position="703"/>
        <end position="1130"/>
    </location>
</feature>
<feature type="region of interest" description="Disordered" evidence="2">
    <location>
        <begin position="321"/>
        <end position="406"/>
    </location>
</feature>
<reference evidence="4 5" key="1">
    <citation type="journal article" date="2007" name="Nat. Genet.">
        <title>Comparative genomic analysis of three Leishmania species that cause diverse human disease.</title>
        <authorList>
            <person name="Peacock C.S."/>
            <person name="Seeger K."/>
            <person name="Harris D."/>
            <person name="Murphy L."/>
            <person name="Ruiz J.C."/>
            <person name="Quail M.A."/>
            <person name="Peters N."/>
            <person name="Adlem E."/>
            <person name="Tivey A."/>
            <person name="Aslett M."/>
            <person name="Kerhornou A."/>
            <person name="Ivens A."/>
            <person name="Fraser A."/>
            <person name="Rajandream M.A."/>
            <person name="Carver T."/>
            <person name="Norbertczak H."/>
            <person name="Chillingworth T."/>
            <person name="Hance Z."/>
            <person name="Jagels K."/>
            <person name="Moule S."/>
            <person name="Ormond D."/>
            <person name="Rutter S."/>
            <person name="Squares R."/>
            <person name="Whitehead S."/>
            <person name="Rabbinowitsch E."/>
            <person name="Arrowsmith C."/>
            <person name="White B."/>
            <person name="Thurston S."/>
            <person name="Bringaud F."/>
            <person name="Baldauf S.L."/>
            <person name="Faulconbridge A."/>
            <person name="Jeffares D."/>
            <person name="Depledge D.P."/>
            <person name="Oyola S.O."/>
            <person name="Hilley J.D."/>
            <person name="Brito L.O."/>
            <person name="Tosi L.R."/>
            <person name="Barrell B."/>
            <person name="Cruz A.K."/>
            <person name="Mottram J.C."/>
            <person name="Smith D.F."/>
            <person name="Berriman M."/>
        </authorList>
    </citation>
    <scope>NUCLEOTIDE SEQUENCE [LARGE SCALE GENOMIC DNA]</scope>
    <source>
        <strain evidence="4 5">JPCM5</strain>
    </source>
</reference>
<dbReference type="STRING" id="5671.A4IAV3"/>
<feature type="compositionally biased region" description="Low complexity" evidence="2">
    <location>
        <begin position="499"/>
        <end position="512"/>
    </location>
</feature>
<evidence type="ECO:0000256" key="1">
    <source>
        <dbReference type="PROSITE-ProRule" id="PRU00781"/>
    </source>
</evidence>
<feature type="compositionally biased region" description="Basic and acidic residues" evidence="2">
    <location>
        <begin position="371"/>
        <end position="388"/>
    </location>
</feature>
<proteinExistence type="predicted"/>
<evidence type="ECO:0000313" key="5">
    <source>
        <dbReference type="Proteomes" id="UP000008153"/>
    </source>
</evidence>
<dbReference type="InterPro" id="IPR027484">
    <property type="entry name" value="PInositol-4-P-5-kinase_N"/>
</dbReference>
<dbReference type="SUPFAM" id="SSF56104">
    <property type="entry name" value="SAICAR synthase-like"/>
    <property type="match status" value="1"/>
</dbReference>
<feature type="compositionally biased region" description="Pro residues" evidence="2">
    <location>
        <begin position="234"/>
        <end position="243"/>
    </location>
</feature>
<dbReference type="InterPro" id="IPR027483">
    <property type="entry name" value="PInositol-4-P-4/5-kinase_C_sf"/>
</dbReference>
<dbReference type="Gene3D" id="3.30.810.10">
    <property type="entry name" value="2-Layer Sandwich"/>
    <property type="match status" value="1"/>
</dbReference>
<dbReference type="Pfam" id="PF01504">
    <property type="entry name" value="PIP5K"/>
    <property type="match status" value="1"/>
</dbReference>
<evidence type="ECO:0000259" key="3">
    <source>
        <dbReference type="PROSITE" id="PS51455"/>
    </source>
</evidence>
<keyword evidence="1" id="KW-0418">Kinase</keyword>
<dbReference type="Gene3D" id="3.30.800.10">
    <property type="entry name" value="Phosphatidylinositol Phosphate Kinase II Beta"/>
    <property type="match status" value="1"/>
</dbReference>
<dbReference type="InParanoid" id="A4IAV3"/>
<keyword evidence="1" id="KW-0547">Nucleotide-binding</keyword>
<feature type="compositionally biased region" description="Low complexity" evidence="2">
    <location>
        <begin position="266"/>
        <end position="276"/>
    </location>
</feature>
<dbReference type="PANTHER" id="PTHR23086:SF8">
    <property type="entry name" value="PHOSPHATIDYLINOSITOL 5-PHOSPHATE 4-KINASE, ISOFORM A"/>
    <property type="match status" value="1"/>
</dbReference>
<dbReference type="GeneID" id="5072956"/>
<evidence type="ECO:0000313" key="4">
    <source>
        <dbReference type="EMBL" id="CAM71964.1"/>
    </source>
</evidence>
<feature type="region of interest" description="Disordered" evidence="2">
    <location>
        <begin position="198"/>
        <end position="245"/>
    </location>
</feature>
<feature type="compositionally biased region" description="Low complexity" evidence="2">
    <location>
        <begin position="206"/>
        <end position="233"/>
    </location>
</feature>
<dbReference type="PROSITE" id="PS51455">
    <property type="entry name" value="PIPK"/>
    <property type="match status" value="1"/>
</dbReference>
<keyword evidence="1" id="KW-0808">Transferase</keyword>
<reference evidence="4 5" key="2">
    <citation type="journal article" date="2011" name="Genome Res.">
        <title>Chromosome and gene copy number variation allow major structural change between species and strains of Leishmania.</title>
        <authorList>
            <person name="Rogers M.B."/>
            <person name="Hilley J.D."/>
            <person name="Dickens N.J."/>
            <person name="Wilkes J."/>
            <person name="Bates P.A."/>
            <person name="Depledge D.P."/>
            <person name="Harris D."/>
            <person name="Her Y."/>
            <person name="Herzyk P."/>
            <person name="Imamura H."/>
            <person name="Otto T.D."/>
            <person name="Sanders M."/>
            <person name="Seeger K."/>
            <person name="Dujardin J.C."/>
            <person name="Berriman M."/>
            <person name="Smith D.F."/>
            <person name="Hertz-Fowler C."/>
            <person name="Mottram J.C."/>
        </authorList>
    </citation>
    <scope>NUCLEOTIDE SEQUENCE [LARGE SCALE GENOMIC DNA]</scope>
    <source>
        <strain evidence="4 5">JPCM5</strain>
    </source>
</reference>
<dbReference type="OMA" id="VEMHAPV"/>
<organism evidence="4 5">
    <name type="scientific">Leishmania infantum</name>
    <dbReference type="NCBI Taxonomy" id="5671"/>
    <lineage>
        <taxon>Eukaryota</taxon>
        <taxon>Discoba</taxon>
        <taxon>Euglenozoa</taxon>
        <taxon>Kinetoplastea</taxon>
        <taxon>Metakinetoplastina</taxon>
        <taxon>Trypanosomatida</taxon>
        <taxon>Trypanosomatidae</taxon>
        <taxon>Leishmaniinae</taxon>
        <taxon>Leishmania</taxon>
    </lineage>
</organism>
<dbReference type="EMBL" id="FR796467">
    <property type="protein sequence ID" value="CAM71964.1"/>
    <property type="molecule type" value="Genomic_DNA"/>
</dbReference>
<feature type="region of interest" description="Disordered" evidence="2">
    <location>
        <begin position="444"/>
        <end position="512"/>
    </location>
</feature>
<feature type="region of interest" description="Disordered" evidence="2">
    <location>
        <begin position="48"/>
        <end position="92"/>
    </location>
</feature>
<dbReference type="GO" id="GO:0005524">
    <property type="term" value="F:ATP binding"/>
    <property type="evidence" value="ECO:0007669"/>
    <property type="project" value="UniProtKB-UniRule"/>
</dbReference>
<feature type="compositionally biased region" description="Low complexity" evidence="2">
    <location>
        <begin position="472"/>
        <end position="483"/>
    </location>
</feature>
<feature type="region of interest" description="Disordered" evidence="2">
    <location>
        <begin position="602"/>
        <end position="635"/>
    </location>
</feature>
<feature type="region of interest" description="Disordered" evidence="2">
    <location>
        <begin position="655"/>
        <end position="697"/>
    </location>
</feature>
<dbReference type="VEuPathDB" id="TriTrypDB:LINF_350010300"/>
<feature type="compositionally biased region" description="Polar residues" evidence="2">
    <location>
        <begin position="393"/>
        <end position="406"/>
    </location>
</feature>
<feature type="compositionally biased region" description="Basic and acidic residues" evidence="2">
    <location>
        <begin position="626"/>
        <end position="635"/>
    </location>
</feature>
<keyword evidence="5" id="KW-1185">Reference proteome</keyword>
<evidence type="ECO:0000256" key="2">
    <source>
        <dbReference type="SAM" id="MobiDB-lite"/>
    </source>
</evidence>
<dbReference type="RefSeq" id="XP_001468872.1">
    <property type="nucleotide sequence ID" value="XM_001468835.1"/>
</dbReference>
<dbReference type="SMART" id="SM00330">
    <property type="entry name" value="PIPKc"/>
    <property type="match status" value="1"/>
</dbReference>
<feature type="compositionally biased region" description="Low complexity" evidence="2">
    <location>
        <begin position="681"/>
        <end position="697"/>
    </location>
</feature>
<dbReference type="InterPro" id="IPR023610">
    <property type="entry name" value="PInositol-4/5-P-5/4-kinase"/>
</dbReference>
<dbReference type="KEGG" id="lif:LINJ_35_0560"/>
<accession>A4IAV3</accession>
<dbReference type="Proteomes" id="UP000008153">
    <property type="component" value="Chromosome 35"/>
</dbReference>
<sequence>MPPSTHTHARAAPVPKPNCRHICSSSPSLPAKHRHFVAHKCDRAPVHRMESRDAPAMASVDGGTDGAVPHDCEDTVPPPATPSARTNETEKDLQLRRLRRENHLLRLQLLKLREQQHQLLANTSAAAVCPVSDSALAVSDVAEAAPQQARSDIIDEEATALRTRMLQRIRERQQRTAVARSLLRDAEQLYSELPQQEQLEAERGNSSGTATPVSPASPPVKAAPAQSMQTAAAPPSPAPPPLAPAAKLDIIEDGCDQIDQRHALLASPSSATASRAPADKSASSGAHAAEDLSAEAMLQRFQDRKSQRRLRLEQMLGPIYDAAGSGAAGPSRENDSTETAPLGAVPRGAGAGQGGEGAQPPLNRSVAAWDGRGKRIDSGTRRGRENGHKNAAATATSAYSGPTRNPNQIGRAVSDAVKNNSWYLCKVLEAALLDTIQARPANDAAAPALSSSPEKRLPHGSHSRATSFAEMPSSSSSPASASSLLGPHSDGCAAGGTSGSTSGSTTLTTGTASVLPQPESMAAAPTSVKVPQLLYPKGVSDTALKRAIEESLLLPFRCVQDAPRRLTSSQAAEESLPAFEAENRDAELRRCFAEGAGKDALLSSGARRDDDLGSTAAGNDDEEAPERESDMLGAHDDNLDPFARLLLARLSTDLPSKTTKSDWTGKHLSRYGSGKDGAKQSSLASRNASAASSPTNSKAGVAFVAAASGDRRVHVPKKHFSRLDEVQVEMHAPVIFNQIRDFLRMDVERFRRSFAPTSSASQSDADSGEGADRLRWRAAQTQQRLRVGSSAGADETTAWRITVSPGKSGTTLLYFSDFVMKTVRPREMEFLLRKFLPAYVRYCERNPHTLLPRFYALATLRWWKAGVVQHFVLMQNVFATPYYIHRIYDVKGSTVNRTALQPGKPPPRTAFGALLLKDNDLPPQLIICGTYQRAIVLAQLRSDVGFLRQLNVVDYSCMIGVRSRLFSSEEGPSKTLLLLRRQHHDGHVSTLGSSAVATQGHIGQTCSEVMYATDKTAAADGAGISVGAMEPTLPPFSVDAQRSDCDDDVYVCIHGCDGGLLSLPIHTSGDDTTAREEVYYLGIIDVLQTYNSVKKLESFAKGFVNDRRAISVIAPDKYAERLYKVLERITV</sequence>
<dbReference type="AlphaFoldDB" id="A4IAV3"/>
<dbReference type="InterPro" id="IPR002498">
    <property type="entry name" value="PInositol-4-P-4/5-kinase_core"/>
</dbReference>
<dbReference type="GO" id="GO:0005886">
    <property type="term" value="C:plasma membrane"/>
    <property type="evidence" value="ECO:0007669"/>
    <property type="project" value="TreeGrafter"/>
</dbReference>